<keyword evidence="3" id="KW-1185">Reference proteome</keyword>
<dbReference type="SMART" id="SM00280">
    <property type="entry name" value="KAZAL"/>
    <property type="match status" value="2"/>
</dbReference>
<accession>A8XJI5</accession>
<dbReference type="Gene3D" id="3.30.60.30">
    <property type="match status" value="2"/>
</dbReference>
<dbReference type="GO" id="GO:0050840">
    <property type="term" value="F:extracellular matrix binding"/>
    <property type="evidence" value="ECO:0000318"/>
    <property type="project" value="GO_Central"/>
</dbReference>
<dbReference type="KEGG" id="cbr:CBG_14206"/>
<dbReference type="HOGENOM" id="CLU_937608_0_0_1"/>
<evidence type="ECO:0000313" key="2">
    <source>
        <dbReference type="EMBL" id="CAP32810.2"/>
    </source>
</evidence>
<feature type="domain" description="Kazal-like" evidence="1">
    <location>
        <begin position="220"/>
        <end position="269"/>
    </location>
</feature>
<gene>
    <name evidence="2 4" type="ORF">CBG14206</name>
    <name evidence="2" type="ORF">CBG_14206</name>
</gene>
<dbReference type="WormBase" id="CBG14206">
    <property type="protein sequence ID" value="CBP43208"/>
    <property type="gene ID" value="WBGene00034780"/>
</dbReference>
<protein>
    <submittedName>
        <fullName evidence="2">Protein CBG14206</fullName>
    </submittedName>
</protein>
<dbReference type="Pfam" id="PF00050">
    <property type="entry name" value="Kazal_1"/>
    <property type="match status" value="1"/>
</dbReference>
<dbReference type="GO" id="GO:0005518">
    <property type="term" value="F:collagen binding"/>
    <property type="evidence" value="ECO:0000318"/>
    <property type="project" value="GO_Central"/>
</dbReference>
<dbReference type="eggNOG" id="KOG3649">
    <property type="taxonomic scope" value="Eukaryota"/>
</dbReference>
<dbReference type="AlphaFoldDB" id="A8XJI5"/>
<dbReference type="STRING" id="6238.A8XJI5"/>
<dbReference type="FunFam" id="3.30.60.30:FF:000060">
    <property type="entry name" value="Protein CBG17314"/>
    <property type="match status" value="1"/>
</dbReference>
<dbReference type="RefSeq" id="XP_045095359.1">
    <property type="nucleotide sequence ID" value="XM_045239479.1"/>
</dbReference>
<reference evidence="2 3" key="1">
    <citation type="journal article" date="2003" name="PLoS Biol.">
        <title>The genome sequence of Caenorhabditis briggsae: a platform for comparative genomics.</title>
        <authorList>
            <person name="Stein L.D."/>
            <person name="Bao Z."/>
            <person name="Blasiar D."/>
            <person name="Blumenthal T."/>
            <person name="Brent M.R."/>
            <person name="Chen N."/>
            <person name="Chinwalla A."/>
            <person name="Clarke L."/>
            <person name="Clee C."/>
            <person name="Coghlan A."/>
            <person name="Coulson A."/>
            <person name="D'Eustachio P."/>
            <person name="Fitch D.H."/>
            <person name="Fulton L.A."/>
            <person name="Fulton R.E."/>
            <person name="Griffiths-Jones S."/>
            <person name="Harris T.W."/>
            <person name="Hillier L.W."/>
            <person name="Kamath R."/>
            <person name="Kuwabara P.E."/>
            <person name="Mardis E.R."/>
            <person name="Marra M.A."/>
            <person name="Miner T.L."/>
            <person name="Minx P."/>
            <person name="Mullikin J.C."/>
            <person name="Plumb R.W."/>
            <person name="Rogers J."/>
            <person name="Schein J.E."/>
            <person name="Sohrmann M."/>
            <person name="Spieth J."/>
            <person name="Stajich J.E."/>
            <person name="Wei C."/>
            <person name="Willey D."/>
            <person name="Wilson R.K."/>
            <person name="Durbin R."/>
            <person name="Waterston R.H."/>
        </authorList>
    </citation>
    <scope>NUCLEOTIDE SEQUENCE [LARGE SCALE GENOMIC DNA]</scope>
    <source>
        <strain evidence="2 3">AF16</strain>
    </source>
</reference>
<evidence type="ECO:0000313" key="4">
    <source>
        <dbReference type="WormBase" id="CBG14206"/>
    </source>
</evidence>
<feature type="domain" description="Kazal-like" evidence="1">
    <location>
        <begin position="160"/>
        <end position="216"/>
    </location>
</feature>
<dbReference type="GeneID" id="8586367"/>
<dbReference type="GO" id="GO:0005509">
    <property type="term" value="F:calcium ion binding"/>
    <property type="evidence" value="ECO:0000318"/>
    <property type="project" value="GO_Central"/>
</dbReference>
<sequence length="297" mass="34540">MRISTSIFALCRVCNHQVQSPKPLETQTRVAQACMQMTQELEHWRETVYRKRKKFYDYLIFEISELPELRFSFRTSLQCTPRGVSDAKMKLSKLNTTDISIPSRTQHELHMCSRNRPSLCERWCISIHLLEYVHFPMCTGNKERCTKVFASLKKDSASNSNYSKIIFQWIQVKRNWNPVCDKKGQTHANFCTFLNSKCYHKNQLNETLEVDYSGVCCEDMCSAGQTTLTVCDSEGKTHTDICSFYVAKCRQIRRGTGKKRLQIAGVGPCKPKNPLFRSFDYFVNRSVNYRQSKANRV</sequence>
<reference evidence="2 3" key="2">
    <citation type="journal article" date="2011" name="PLoS Genet.">
        <title>Caenorhabditis briggsae recombinant inbred line genotypes reveal inter-strain incompatibility and the evolution of recombination.</title>
        <authorList>
            <person name="Ross J.A."/>
            <person name="Koboldt D.C."/>
            <person name="Staisch J.E."/>
            <person name="Chamberlin H.M."/>
            <person name="Gupta B.P."/>
            <person name="Miller R.D."/>
            <person name="Baird S.E."/>
            <person name="Haag E.S."/>
        </authorList>
    </citation>
    <scope>NUCLEOTIDE SEQUENCE [LARGE SCALE GENOMIC DNA]</scope>
    <source>
        <strain evidence="2 3">AF16</strain>
    </source>
</reference>
<dbReference type="EMBL" id="HE600983">
    <property type="protein sequence ID" value="CAP32810.2"/>
    <property type="molecule type" value="Genomic_DNA"/>
</dbReference>
<dbReference type="Proteomes" id="UP000008549">
    <property type="component" value="Unassembled WGS sequence"/>
</dbReference>
<evidence type="ECO:0000259" key="1">
    <source>
        <dbReference type="SMART" id="SM00280"/>
    </source>
</evidence>
<name>A8XJI5_CAEBR</name>
<evidence type="ECO:0000313" key="3">
    <source>
        <dbReference type="Proteomes" id="UP000008549"/>
    </source>
</evidence>
<organism evidence="2 3">
    <name type="scientific">Caenorhabditis briggsae</name>
    <dbReference type="NCBI Taxonomy" id="6238"/>
    <lineage>
        <taxon>Eukaryota</taxon>
        <taxon>Metazoa</taxon>
        <taxon>Ecdysozoa</taxon>
        <taxon>Nematoda</taxon>
        <taxon>Chromadorea</taxon>
        <taxon>Rhabditida</taxon>
        <taxon>Rhabditina</taxon>
        <taxon>Rhabditomorpha</taxon>
        <taxon>Rhabditoidea</taxon>
        <taxon>Rhabditidae</taxon>
        <taxon>Peloderinae</taxon>
        <taxon>Caenorhabditis</taxon>
    </lineage>
</organism>
<dbReference type="InterPro" id="IPR036058">
    <property type="entry name" value="Kazal_dom_sf"/>
</dbReference>
<dbReference type="InParanoid" id="A8XJI5"/>
<dbReference type="SUPFAM" id="SSF100895">
    <property type="entry name" value="Kazal-type serine protease inhibitors"/>
    <property type="match status" value="2"/>
</dbReference>
<proteinExistence type="predicted"/>
<dbReference type="CTD" id="8586367"/>
<dbReference type="InterPro" id="IPR002350">
    <property type="entry name" value="Kazal_dom"/>
</dbReference>
<dbReference type="Pfam" id="PF07648">
    <property type="entry name" value="Kazal_2"/>
    <property type="match status" value="1"/>
</dbReference>
<dbReference type="GO" id="GO:0005615">
    <property type="term" value="C:extracellular space"/>
    <property type="evidence" value="ECO:0000318"/>
    <property type="project" value="GO_Central"/>
</dbReference>